<dbReference type="SFLD" id="SFLDS00003">
    <property type="entry name" value="Haloacid_Dehalogenase"/>
    <property type="match status" value="1"/>
</dbReference>
<dbReference type="GO" id="GO:0000287">
    <property type="term" value="F:magnesium ion binding"/>
    <property type="evidence" value="ECO:0007669"/>
    <property type="project" value="TreeGrafter"/>
</dbReference>
<dbReference type="RefSeq" id="WP_117520302.1">
    <property type="nucleotide sequence ID" value="NZ_QVEU01000001.1"/>
</dbReference>
<protein>
    <submittedName>
        <fullName evidence="1">HAD family phosphatase</fullName>
    </submittedName>
</protein>
<dbReference type="OrthoDB" id="9781413at2"/>
<proteinExistence type="predicted"/>
<dbReference type="CDD" id="cd07516">
    <property type="entry name" value="HAD_Pase"/>
    <property type="match status" value="1"/>
</dbReference>
<name>A0A3E2TL98_9FIRM</name>
<comment type="caution">
    <text evidence="1">The sequence shown here is derived from an EMBL/GenBank/DDBJ whole genome shotgun (WGS) entry which is preliminary data.</text>
</comment>
<dbReference type="SUPFAM" id="SSF56784">
    <property type="entry name" value="HAD-like"/>
    <property type="match status" value="1"/>
</dbReference>
<dbReference type="Proteomes" id="UP000261011">
    <property type="component" value="Unassembled WGS sequence"/>
</dbReference>
<reference evidence="1 2" key="1">
    <citation type="submission" date="2018-08" db="EMBL/GenBank/DDBJ databases">
        <title>A genome reference for cultivated species of the human gut microbiota.</title>
        <authorList>
            <person name="Zou Y."/>
            <person name="Xue W."/>
            <person name="Luo G."/>
        </authorList>
    </citation>
    <scope>NUCLEOTIDE SEQUENCE [LARGE SCALE GENOMIC DNA]</scope>
    <source>
        <strain evidence="1 2">OF01-3</strain>
    </source>
</reference>
<gene>
    <name evidence="1" type="ORF">DXA39_01225</name>
</gene>
<evidence type="ECO:0000313" key="1">
    <source>
        <dbReference type="EMBL" id="RGB78103.1"/>
    </source>
</evidence>
<dbReference type="PROSITE" id="PS01229">
    <property type="entry name" value="COF_2"/>
    <property type="match status" value="1"/>
</dbReference>
<dbReference type="AlphaFoldDB" id="A0A3E2TL98"/>
<dbReference type="Pfam" id="PF08282">
    <property type="entry name" value="Hydrolase_3"/>
    <property type="match status" value="1"/>
</dbReference>
<dbReference type="Gene3D" id="3.40.50.1000">
    <property type="entry name" value="HAD superfamily/HAD-like"/>
    <property type="match status" value="1"/>
</dbReference>
<dbReference type="NCBIfam" id="TIGR00099">
    <property type="entry name" value="Cof-subfamily"/>
    <property type="match status" value="1"/>
</dbReference>
<dbReference type="EMBL" id="QVEU01000001">
    <property type="protein sequence ID" value="RGB78103.1"/>
    <property type="molecule type" value="Genomic_DNA"/>
</dbReference>
<dbReference type="NCBIfam" id="TIGR01484">
    <property type="entry name" value="HAD-SF-IIB"/>
    <property type="match status" value="1"/>
</dbReference>
<dbReference type="InterPro" id="IPR023214">
    <property type="entry name" value="HAD_sf"/>
</dbReference>
<dbReference type="PROSITE" id="PS01228">
    <property type="entry name" value="COF_1"/>
    <property type="match status" value="1"/>
</dbReference>
<dbReference type="SFLD" id="SFLDG01140">
    <property type="entry name" value="C2.B:_Phosphomannomutase_and_P"/>
    <property type="match status" value="1"/>
</dbReference>
<dbReference type="PANTHER" id="PTHR10000">
    <property type="entry name" value="PHOSPHOSERINE PHOSPHATASE"/>
    <property type="match status" value="1"/>
</dbReference>
<dbReference type="PANTHER" id="PTHR10000:SF8">
    <property type="entry name" value="HAD SUPERFAMILY HYDROLASE-LIKE, TYPE 3"/>
    <property type="match status" value="1"/>
</dbReference>
<accession>A0A3E2TL98</accession>
<sequence>MKLIALDVDGTLLNSNHEISQKTRRAIIKSLEEGHKVVIVSGRPTKAINHIAKELSLDKYGGLISAFNGGTIINYETGHELTNHTLDLDLAKEIIKESRKLDIDVLIPKNKTMISYRDNKYLDLEKEILGFETEVRENIIENIDFNPNKLLLASDKKTLDELIPVLEKKYGKKTSLVRSQDFYYEVMPKGLSKGNSLLEIAEYYNMEQKDIIAFGDQMNDKTMIEIAGVGIAMANAIEAIKEIADYITLSNDEDGVANYLEKFVLKGTYNE</sequence>
<dbReference type="InterPro" id="IPR006379">
    <property type="entry name" value="HAD-SF_hydro_IIB"/>
</dbReference>
<dbReference type="SFLD" id="SFLDG01144">
    <property type="entry name" value="C2.B.4:_PGP_Like"/>
    <property type="match status" value="1"/>
</dbReference>
<organism evidence="1 2">
    <name type="scientific">Anaerococcus nagyae</name>
    <dbReference type="NCBI Taxonomy" id="1755241"/>
    <lineage>
        <taxon>Bacteria</taxon>
        <taxon>Bacillati</taxon>
        <taxon>Bacillota</taxon>
        <taxon>Tissierellia</taxon>
        <taxon>Tissierellales</taxon>
        <taxon>Peptoniphilaceae</taxon>
        <taxon>Anaerococcus</taxon>
    </lineage>
</organism>
<dbReference type="GO" id="GO:0005829">
    <property type="term" value="C:cytosol"/>
    <property type="evidence" value="ECO:0007669"/>
    <property type="project" value="TreeGrafter"/>
</dbReference>
<dbReference type="Gene3D" id="3.30.1240.10">
    <property type="match status" value="1"/>
</dbReference>
<evidence type="ECO:0000313" key="2">
    <source>
        <dbReference type="Proteomes" id="UP000261011"/>
    </source>
</evidence>
<dbReference type="GO" id="GO:0016791">
    <property type="term" value="F:phosphatase activity"/>
    <property type="evidence" value="ECO:0007669"/>
    <property type="project" value="UniProtKB-ARBA"/>
</dbReference>
<dbReference type="InterPro" id="IPR036412">
    <property type="entry name" value="HAD-like_sf"/>
</dbReference>
<keyword evidence="2" id="KW-1185">Reference proteome</keyword>
<dbReference type="InterPro" id="IPR000150">
    <property type="entry name" value="Cof"/>
</dbReference>